<evidence type="ECO:0000313" key="3">
    <source>
        <dbReference type="Proteomes" id="UP000653493"/>
    </source>
</evidence>
<reference evidence="2" key="2">
    <citation type="submission" date="2020-09" db="EMBL/GenBank/DDBJ databases">
        <authorList>
            <person name="Sun Q."/>
            <person name="Ohkuma M."/>
        </authorList>
    </citation>
    <scope>NUCLEOTIDE SEQUENCE</scope>
    <source>
        <strain evidence="2">JCM 4234</strain>
    </source>
</reference>
<dbReference type="Proteomes" id="UP000653493">
    <property type="component" value="Unassembled WGS sequence"/>
</dbReference>
<evidence type="ECO:0000313" key="2">
    <source>
        <dbReference type="EMBL" id="GGS62244.1"/>
    </source>
</evidence>
<reference evidence="2" key="1">
    <citation type="journal article" date="2014" name="Int. J. Syst. Evol. Microbiol.">
        <title>Complete genome sequence of Corynebacterium casei LMG S-19264T (=DSM 44701T), isolated from a smear-ripened cheese.</title>
        <authorList>
            <consortium name="US DOE Joint Genome Institute (JGI-PGF)"/>
            <person name="Walter F."/>
            <person name="Albersmeier A."/>
            <person name="Kalinowski J."/>
            <person name="Ruckert C."/>
        </authorList>
    </citation>
    <scope>NUCLEOTIDE SEQUENCE</scope>
    <source>
        <strain evidence="2">JCM 4234</strain>
    </source>
</reference>
<dbReference type="AlphaFoldDB" id="A0A918LKD0"/>
<comment type="caution">
    <text evidence="2">The sequence shown here is derived from an EMBL/GenBank/DDBJ whole genome shotgun (WGS) entry which is preliminary data.</text>
</comment>
<proteinExistence type="predicted"/>
<organism evidence="2 3">
    <name type="scientific">Streptomyces griseoviridis</name>
    <dbReference type="NCBI Taxonomy" id="45398"/>
    <lineage>
        <taxon>Bacteria</taxon>
        <taxon>Bacillati</taxon>
        <taxon>Actinomycetota</taxon>
        <taxon>Actinomycetes</taxon>
        <taxon>Kitasatosporales</taxon>
        <taxon>Streptomycetaceae</taxon>
        <taxon>Streptomyces</taxon>
    </lineage>
</organism>
<feature type="compositionally biased region" description="Basic and acidic residues" evidence="1">
    <location>
        <begin position="195"/>
        <end position="204"/>
    </location>
</feature>
<sequence>MLTSYQQCHFTPGYWRNRTAVGDAGRMENFGDGVEGDPAVVKVWNRRRSGYRRDADLTLTVTDEGPAGPGGADAAVVTEFLRFVGHGGATATSPVAAREAVAAALAATASLRSGGTPVDVLPPPPRPTSPPTSPAPTARPPPAPAAPVSSRAPGSGIAAPAGGRRRAIRPHRRPAPGMIGESGAGHSPSVTGCRLPERDREGRQDMDDMALRERLDAVRGRIGELRIREAWLLLAMGRLEAAVEAAGEARREAAGPTVPAAALRDVLREAAWVTCAARIGQRQWTEAQMTAERLIDLCGRDPRTVRLRELACWGRGTLGPIATWQAVLDPAKELAAFDPAAFARDHLAEHPGDDTGPAVAHDEAAAPVVPFYQGDRGRLPVDEDALREELAAVTDETGERAWAPHIHRAWLLIALSRYEDALEEVEAARREYYGFLGMPAERHFAEALFEDGCEAEAVADMALERWDAAADAGLRGLADHGGSQRNDPLVRMIAVARGTVTGDWDTWRVQLTAFDPVQYALHVLRRRPAFLENPDRLP</sequence>
<keyword evidence="3" id="KW-1185">Reference proteome</keyword>
<feature type="region of interest" description="Disordered" evidence="1">
    <location>
        <begin position="113"/>
        <end position="204"/>
    </location>
</feature>
<evidence type="ECO:0000256" key="1">
    <source>
        <dbReference type="SAM" id="MobiDB-lite"/>
    </source>
</evidence>
<feature type="compositionally biased region" description="Basic residues" evidence="1">
    <location>
        <begin position="163"/>
        <end position="174"/>
    </location>
</feature>
<accession>A0A918LKD0</accession>
<dbReference type="EMBL" id="BMSL01000026">
    <property type="protein sequence ID" value="GGS62244.1"/>
    <property type="molecule type" value="Genomic_DNA"/>
</dbReference>
<gene>
    <name evidence="2" type="ORF">GCM10010238_59140</name>
</gene>
<feature type="compositionally biased region" description="Pro residues" evidence="1">
    <location>
        <begin position="120"/>
        <end position="145"/>
    </location>
</feature>
<feature type="compositionally biased region" description="Low complexity" evidence="1">
    <location>
        <begin position="146"/>
        <end position="162"/>
    </location>
</feature>
<protein>
    <submittedName>
        <fullName evidence="2">Uncharacterized protein</fullName>
    </submittedName>
</protein>
<name>A0A918LKD0_STRGD</name>